<evidence type="ECO:0000259" key="2">
    <source>
        <dbReference type="PROSITE" id="PS50829"/>
    </source>
</evidence>
<dbReference type="InterPro" id="IPR003169">
    <property type="entry name" value="GYF"/>
</dbReference>
<keyword evidence="4" id="KW-1185">Reference proteome</keyword>
<feature type="domain" description="GYF" evidence="2">
    <location>
        <begin position="342"/>
        <end position="398"/>
    </location>
</feature>
<dbReference type="GO" id="GO:0005829">
    <property type="term" value="C:cytosol"/>
    <property type="evidence" value="ECO:0007669"/>
    <property type="project" value="TreeGrafter"/>
</dbReference>
<dbReference type="PROSITE" id="PS50829">
    <property type="entry name" value="GYF"/>
    <property type="match status" value="1"/>
</dbReference>
<dbReference type="PANTHER" id="PTHR14445">
    <property type="entry name" value="GRB10 INTERACTING GYF PROTEIN"/>
    <property type="match status" value="1"/>
</dbReference>
<feature type="region of interest" description="Disordered" evidence="1">
    <location>
        <begin position="1163"/>
        <end position="1184"/>
    </location>
</feature>
<feature type="compositionally biased region" description="Low complexity" evidence="1">
    <location>
        <begin position="653"/>
        <end position="662"/>
    </location>
</feature>
<feature type="region of interest" description="Disordered" evidence="1">
    <location>
        <begin position="653"/>
        <end position="674"/>
    </location>
</feature>
<feature type="compositionally biased region" description="Polar residues" evidence="1">
    <location>
        <begin position="292"/>
        <end position="304"/>
    </location>
</feature>
<feature type="compositionally biased region" description="Low complexity" evidence="1">
    <location>
        <begin position="173"/>
        <end position="184"/>
    </location>
</feature>
<dbReference type="OrthoDB" id="6415790at2759"/>
<feature type="region of interest" description="Disordered" evidence="1">
    <location>
        <begin position="820"/>
        <end position="868"/>
    </location>
</feature>
<dbReference type="STRING" id="1884261.A0A5C3QYS4"/>
<dbReference type="Pfam" id="PF02213">
    <property type="entry name" value="GYF"/>
    <property type="match status" value="1"/>
</dbReference>
<feature type="compositionally biased region" description="Polar residues" evidence="1">
    <location>
        <begin position="72"/>
        <end position="94"/>
    </location>
</feature>
<feature type="compositionally biased region" description="Pro residues" evidence="1">
    <location>
        <begin position="22"/>
        <end position="31"/>
    </location>
</feature>
<feature type="region of interest" description="Disordered" evidence="1">
    <location>
        <begin position="317"/>
        <end position="345"/>
    </location>
</feature>
<accession>A0A5C3QYS4</accession>
<dbReference type="SMART" id="SM00444">
    <property type="entry name" value="GYF"/>
    <property type="match status" value="1"/>
</dbReference>
<dbReference type="InterPro" id="IPR035445">
    <property type="entry name" value="GYF-like_dom_sf"/>
</dbReference>
<feature type="compositionally biased region" description="Polar residues" evidence="1">
    <location>
        <begin position="457"/>
        <end position="479"/>
    </location>
</feature>
<organism evidence="3 4">
    <name type="scientific">Pterulicium gracile</name>
    <dbReference type="NCBI Taxonomy" id="1884261"/>
    <lineage>
        <taxon>Eukaryota</taxon>
        <taxon>Fungi</taxon>
        <taxon>Dikarya</taxon>
        <taxon>Basidiomycota</taxon>
        <taxon>Agaricomycotina</taxon>
        <taxon>Agaricomycetes</taxon>
        <taxon>Agaricomycetidae</taxon>
        <taxon>Agaricales</taxon>
        <taxon>Pleurotineae</taxon>
        <taxon>Pterulaceae</taxon>
        <taxon>Pterulicium</taxon>
    </lineage>
</organism>
<dbReference type="InterPro" id="IPR051640">
    <property type="entry name" value="GRB10-interact_GYF"/>
</dbReference>
<evidence type="ECO:0000256" key="1">
    <source>
        <dbReference type="SAM" id="MobiDB-lite"/>
    </source>
</evidence>
<dbReference type="PANTHER" id="PTHR14445:SF36">
    <property type="entry name" value="FI03272P-RELATED"/>
    <property type="match status" value="1"/>
</dbReference>
<dbReference type="Proteomes" id="UP000305067">
    <property type="component" value="Unassembled WGS sequence"/>
</dbReference>
<feature type="region of interest" description="Disordered" evidence="1">
    <location>
        <begin position="1"/>
        <end position="304"/>
    </location>
</feature>
<proteinExistence type="predicted"/>
<protein>
    <recommendedName>
        <fullName evidence="2">GYF domain-containing protein</fullName>
    </recommendedName>
</protein>
<feature type="region of interest" description="Disordered" evidence="1">
    <location>
        <begin position="455"/>
        <end position="504"/>
    </location>
</feature>
<dbReference type="EMBL" id="ML178820">
    <property type="protein sequence ID" value="TFL03524.1"/>
    <property type="molecule type" value="Genomic_DNA"/>
</dbReference>
<dbReference type="SUPFAM" id="SSF55277">
    <property type="entry name" value="GYF domain"/>
    <property type="match status" value="1"/>
</dbReference>
<feature type="region of interest" description="Disordered" evidence="1">
    <location>
        <begin position="971"/>
        <end position="1067"/>
    </location>
</feature>
<feature type="compositionally biased region" description="Basic and acidic residues" evidence="1">
    <location>
        <begin position="140"/>
        <end position="151"/>
    </location>
</feature>
<evidence type="ECO:0000313" key="3">
    <source>
        <dbReference type="EMBL" id="TFL03524.1"/>
    </source>
</evidence>
<dbReference type="Gene3D" id="3.30.1490.40">
    <property type="match status" value="1"/>
</dbReference>
<reference evidence="3 4" key="1">
    <citation type="journal article" date="2019" name="Nat. Ecol. Evol.">
        <title>Megaphylogeny resolves global patterns of mushroom evolution.</title>
        <authorList>
            <person name="Varga T."/>
            <person name="Krizsan K."/>
            <person name="Foldi C."/>
            <person name="Dima B."/>
            <person name="Sanchez-Garcia M."/>
            <person name="Sanchez-Ramirez S."/>
            <person name="Szollosi G.J."/>
            <person name="Szarkandi J.G."/>
            <person name="Papp V."/>
            <person name="Albert L."/>
            <person name="Andreopoulos W."/>
            <person name="Angelini C."/>
            <person name="Antonin V."/>
            <person name="Barry K.W."/>
            <person name="Bougher N.L."/>
            <person name="Buchanan P."/>
            <person name="Buyck B."/>
            <person name="Bense V."/>
            <person name="Catcheside P."/>
            <person name="Chovatia M."/>
            <person name="Cooper J."/>
            <person name="Damon W."/>
            <person name="Desjardin D."/>
            <person name="Finy P."/>
            <person name="Geml J."/>
            <person name="Haridas S."/>
            <person name="Hughes K."/>
            <person name="Justo A."/>
            <person name="Karasinski D."/>
            <person name="Kautmanova I."/>
            <person name="Kiss B."/>
            <person name="Kocsube S."/>
            <person name="Kotiranta H."/>
            <person name="LaButti K.M."/>
            <person name="Lechner B.E."/>
            <person name="Liimatainen K."/>
            <person name="Lipzen A."/>
            <person name="Lukacs Z."/>
            <person name="Mihaltcheva S."/>
            <person name="Morgado L.N."/>
            <person name="Niskanen T."/>
            <person name="Noordeloos M.E."/>
            <person name="Ohm R.A."/>
            <person name="Ortiz-Santana B."/>
            <person name="Ovrebo C."/>
            <person name="Racz N."/>
            <person name="Riley R."/>
            <person name="Savchenko A."/>
            <person name="Shiryaev A."/>
            <person name="Soop K."/>
            <person name="Spirin V."/>
            <person name="Szebenyi C."/>
            <person name="Tomsovsky M."/>
            <person name="Tulloss R.E."/>
            <person name="Uehling J."/>
            <person name="Grigoriev I.V."/>
            <person name="Vagvolgyi C."/>
            <person name="Papp T."/>
            <person name="Martin F.M."/>
            <person name="Miettinen O."/>
            <person name="Hibbett D.S."/>
            <person name="Nagy L.G."/>
        </authorList>
    </citation>
    <scope>NUCLEOTIDE SEQUENCE [LARGE SCALE GENOMIC DNA]</scope>
    <source>
        <strain evidence="3 4">CBS 309.79</strain>
    </source>
</reference>
<feature type="compositionally biased region" description="Polar residues" evidence="1">
    <location>
        <begin position="157"/>
        <end position="166"/>
    </location>
</feature>
<feature type="compositionally biased region" description="Low complexity" evidence="1">
    <location>
        <begin position="1051"/>
        <end position="1062"/>
    </location>
</feature>
<feature type="compositionally biased region" description="Basic and acidic residues" evidence="1">
    <location>
        <begin position="984"/>
        <end position="995"/>
    </location>
</feature>
<name>A0A5C3QYS4_9AGAR</name>
<feature type="compositionally biased region" description="Basic and acidic residues" evidence="1">
    <location>
        <begin position="99"/>
        <end position="112"/>
    </location>
</feature>
<feature type="compositionally biased region" description="Polar residues" evidence="1">
    <location>
        <begin position="1170"/>
        <end position="1182"/>
    </location>
</feature>
<evidence type="ECO:0000313" key="4">
    <source>
        <dbReference type="Proteomes" id="UP000305067"/>
    </source>
</evidence>
<feature type="compositionally biased region" description="Low complexity" evidence="1">
    <location>
        <begin position="32"/>
        <end position="71"/>
    </location>
</feature>
<gene>
    <name evidence="3" type="ORF">BDV98DRAFT_564353</name>
</gene>
<sequence length="1215" mass="126169">MSTTMHFGPEWMRTKQSNSARPNPPPSPPPITGGTPPHSANANNHNAFSLLSSSAANSTSNSGTNSPSLGSHTNTSSASNQNPGSQTSEKQSNPPLIRYSKEELLKIYRDNGGKAGVGVDTERWDTAQDPAAGEAQLSSEDEKKRFPDSSMRRRQSSDVLPTSLSHGSDRPRLSQSPSLGPGSPMRDRFGGLTSSRRRESSDQTPTIPRKLSLSSTQGFLGGGGQPSPRTRGPTSAVDSPIALSGDSWMARRQALKASNRGDGGPESMDRQDSLGGTSSKGDGNDVKGDPLSQGTLSMSGSTQGLASGLSDLSLNNAGGSMIHDSSGLSNTGPPPGISDPSSVQWSYLDPQGQVQGPFRADIMQKWHDDGYFTQDLLIKRLTIDLDWMTVAELRQRTNSPKLFLTQIPPNGPPGLSRTADSPRLHFASIADQNMMISPHQPAPLRSLRASALESYVGNGSNPSDSPTSSFGAGRSSTDPSAFGGRAANPYFQDPAGFGGSPDVFGRRNTFGDGFRSGSADLTPGAGQGVDHFGYNARYNGPSNAWPPQNNPIGAGFGSSAPGGERYSSEQSGGYLPASGLVGALNGTNIGDMQYGGNNGLAGVDYISSGNGEHGSGLGRYGEQLGGSPYQSYNQTIGYNSPTVPSSFNQYAASPQQQQQYPSTFDTPSKISQGHRPIGHDSPLLQNATAWPLQHQQAPDSPAISRPTAYESSLRSAAIAQPSAWGQKPVAPAPAASLIADQSQWPTEQSASPAQVWPNSTSDRIVSSLTISNVGKHNQQQDQLVTSVLDSSQDVAALGAIEHSVPATVDEVAAIVTPVGDSPATAAVPPTKTRKGSVPQVAGQPPSKPSASSPITLKAPTPPPPTALPSILPAKPAWSVEDEKKAKVTPSVSLREIQDIEAKKAEARKVAERDRERAARAAAVATASSSGAVEESASFTATWGLSGARGSAPKESLSASSSAAVPAAAWTAAAKAPAPTKKKTMKEIQEEEEKRKAAVKAAAPAAATPPRRGYADSTGKTAPVAPIAGGAWTTVGTGGKSGPAPPRPAATPTPAASTSTTGSVPRVNGAAPRVAAPTVAKAVSVARSVDDTPVAPSHDFLKWLSDSLKGLNTSVNVEEIMSMLLTFPIDADSSTLEIISDLIYANSTTLDGRRFASEFASKRKVDAASRPKSNGGNAGSNKPISIAEVVKAQPKPATAEWGGFKVVNKKKNKSRA</sequence>
<feature type="compositionally biased region" description="Polar residues" evidence="1">
    <location>
        <begin position="202"/>
        <end position="218"/>
    </location>
</feature>
<feature type="region of interest" description="Disordered" evidence="1">
    <location>
        <begin position="548"/>
        <end position="571"/>
    </location>
</feature>
<dbReference type="AlphaFoldDB" id="A0A5C3QYS4"/>
<feature type="compositionally biased region" description="Low complexity" evidence="1">
    <location>
        <begin position="998"/>
        <end position="1011"/>
    </location>
</feature>